<dbReference type="PANTHER" id="PTHR43814">
    <property type="entry name" value="ARGININOSUCCINATE LYASE"/>
    <property type="match status" value="1"/>
</dbReference>
<evidence type="ECO:0000313" key="3">
    <source>
        <dbReference type="EMBL" id="KUI61945.1"/>
    </source>
</evidence>
<feature type="domain" description="Argininosuccinate lyase C-terminal" evidence="2">
    <location>
        <begin position="49"/>
        <end position="117"/>
    </location>
</feature>
<dbReference type="Proteomes" id="UP000078576">
    <property type="component" value="Unassembled WGS sequence"/>
</dbReference>
<accession>A0A194VD67</accession>
<dbReference type="InterPro" id="IPR008948">
    <property type="entry name" value="L-Aspartase-like"/>
</dbReference>
<dbReference type="Gene3D" id="1.10.40.30">
    <property type="entry name" value="Fumarase/aspartase (C-terminal domain)"/>
    <property type="match status" value="1"/>
</dbReference>
<organism evidence="3 4">
    <name type="scientific">Cytospora mali</name>
    <name type="common">Apple Valsa canker fungus</name>
    <name type="synonym">Valsa mali</name>
    <dbReference type="NCBI Taxonomy" id="578113"/>
    <lineage>
        <taxon>Eukaryota</taxon>
        <taxon>Fungi</taxon>
        <taxon>Dikarya</taxon>
        <taxon>Ascomycota</taxon>
        <taxon>Pezizomycotina</taxon>
        <taxon>Sordariomycetes</taxon>
        <taxon>Sordariomycetidae</taxon>
        <taxon>Diaporthales</taxon>
        <taxon>Cytosporaceae</taxon>
        <taxon>Cytospora</taxon>
    </lineage>
</organism>
<dbReference type="GO" id="GO:0004056">
    <property type="term" value="F:argininosuccinate lyase activity"/>
    <property type="evidence" value="ECO:0007669"/>
    <property type="project" value="InterPro"/>
</dbReference>
<name>A0A194VD67_CYTMA</name>
<gene>
    <name evidence="3" type="ORF">VP1G_09091</name>
</gene>
<keyword evidence="3" id="KW-0456">Lyase</keyword>
<evidence type="ECO:0000256" key="1">
    <source>
        <dbReference type="ARBA" id="ARBA00010755"/>
    </source>
</evidence>
<dbReference type="STRING" id="694573.A0A194VD67"/>
<evidence type="ECO:0000313" key="4">
    <source>
        <dbReference type="Proteomes" id="UP000078576"/>
    </source>
</evidence>
<dbReference type="InterPro" id="IPR029419">
    <property type="entry name" value="Arg_succ_lyase_C"/>
</dbReference>
<keyword evidence="4" id="KW-1185">Reference proteome</keyword>
<dbReference type="AlphaFoldDB" id="A0A194VD67"/>
<dbReference type="GO" id="GO:0042450">
    <property type="term" value="P:L-arginine biosynthetic process via ornithine"/>
    <property type="evidence" value="ECO:0007669"/>
    <property type="project" value="InterPro"/>
</dbReference>
<dbReference type="GO" id="GO:0005829">
    <property type="term" value="C:cytosol"/>
    <property type="evidence" value="ECO:0007669"/>
    <property type="project" value="TreeGrafter"/>
</dbReference>
<sequence>MAGFMMTVKGLPSTYNKDLQESVEPMLDHIKKVGDSIQIAEDARCSDPFMLATDVADYLVRKGVPFRETHHISGQCVALSEKTGTPMNELTYEQMRSADERFEEDISETFDYEKSVEMRSAKGGTSKACVLEQVKVLKEMAAQ</sequence>
<proteinExistence type="inferred from homology"/>
<dbReference type="PANTHER" id="PTHR43814:SF1">
    <property type="entry name" value="ARGININOSUCCINATE LYASE"/>
    <property type="match status" value="1"/>
</dbReference>
<dbReference type="Gene3D" id="1.20.200.10">
    <property type="entry name" value="Fumarase/aspartase (Central domain)"/>
    <property type="match status" value="1"/>
</dbReference>
<dbReference type="EMBL" id="KN714793">
    <property type="protein sequence ID" value="KUI61945.1"/>
    <property type="molecule type" value="Genomic_DNA"/>
</dbReference>
<reference evidence="4" key="1">
    <citation type="submission" date="2014-12" db="EMBL/GenBank/DDBJ databases">
        <title>Genome Sequence of Valsa Canker Pathogens Uncovers a Specific Adaption of Colonization on Woody Bark.</title>
        <authorList>
            <person name="Yin Z."/>
            <person name="Liu H."/>
            <person name="Gao X."/>
            <person name="Li Z."/>
            <person name="Song N."/>
            <person name="Ke X."/>
            <person name="Dai Q."/>
            <person name="Wu Y."/>
            <person name="Sun Y."/>
            <person name="Xu J.-R."/>
            <person name="Kang Z.K."/>
            <person name="Wang L."/>
            <person name="Huang L."/>
        </authorList>
    </citation>
    <scope>NUCLEOTIDE SEQUENCE [LARGE SCALE GENOMIC DNA]</scope>
    <source>
        <strain evidence="4">SXYL134</strain>
    </source>
</reference>
<evidence type="ECO:0000259" key="2">
    <source>
        <dbReference type="Pfam" id="PF14698"/>
    </source>
</evidence>
<dbReference type="Pfam" id="PF14698">
    <property type="entry name" value="ASL_C2"/>
    <property type="match status" value="1"/>
</dbReference>
<dbReference type="FunFam" id="1.10.40.30:FF:000001">
    <property type="entry name" value="Argininosuccinate lyase"/>
    <property type="match status" value="1"/>
</dbReference>
<comment type="similarity">
    <text evidence="1">Belongs to the lyase 1 family. Argininosuccinate lyase subfamily.</text>
</comment>
<dbReference type="OrthoDB" id="2561043at2759"/>
<protein>
    <submittedName>
        <fullName evidence="3">Argininosuccinate lyase</fullName>
    </submittedName>
</protein>
<dbReference type="SUPFAM" id="SSF48557">
    <property type="entry name" value="L-aspartase-like"/>
    <property type="match status" value="1"/>
</dbReference>
<dbReference type="InterPro" id="IPR009049">
    <property type="entry name" value="Argininosuccinate_lyase"/>
</dbReference>